<evidence type="ECO:0000256" key="2">
    <source>
        <dbReference type="ARBA" id="ARBA00005814"/>
    </source>
</evidence>
<name>A0A9P0F1Q5_BEMTA</name>
<proteinExistence type="inferred from homology"/>
<dbReference type="GO" id="GO:0005524">
    <property type="term" value="F:ATP binding"/>
    <property type="evidence" value="ECO:0007669"/>
    <property type="project" value="UniProtKB-KW"/>
</dbReference>
<dbReference type="Pfam" id="PF19055">
    <property type="entry name" value="ABC2_membrane_7"/>
    <property type="match status" value="1"/>
</dbReference>
<dbReference type="InterPro" id="IPR043926">
    <property type="entry name" value="ABCG_dom"/>
</dbReference>
<evidence type="ECO:0000313" key="11">
    <source>
        <dbReference type="EMBL" id="CAH0388183.1"/>
    </source>
</evidence>
<dbReference type="GO" id="GO:0016887">
    <property type="term" value="F:ATP hydrolysis activity"/>
    <property type="evidence" value="ECO:0007669"/>
    <property type="project" value="InterPro"/>
</dbReference>
<dbReference type="Pfam" id="PF01061">
    <property type="entry name" value="ABC2_membrane"/>
    <property type="match status" value="1"/>
</dbReference>
<dbReference type="PROSITE" id="PS00211">
    <property type="entry name" value="ABC_TRANSPORTER_1"/>
    <property type="match status" value="1"/>
</dbReference>
<evidence type="ECO:0000256" key="7">
    <source>
        <dbReference type="ARBA" id="ARBA00022989"/>
    </source>
</evidence>
<feature type="transmembrane region" description="Helical" evidence="9">
    <location>
        <begin position="430"/>
        <end position="456"/>
    </location>
</feature>
<evidence type="ECO:0000259" key="10">
    <source>
        <dbReference type="PROSITE" id="PS50893"/>
    </source>
</evidence>
<keyword evidence="5" id="KW-0547">Nucleotide-binding</keyword>
<keyword evidence="8 9" id="KW-0472">Membrane</keyword>
<feature type="domain" description="ABC transporter" evidence="10">
    <location>
        <begin position="19"/>
        <end position="260"/>
    </location>
</feature>
<feature type="transmembrane region" description="Helical" evidence="9">
    <location>
        <begin position="360"/>
        <end position="377"/>
    </location>
</feature>
<dbReference type="GO" id="GO:0005886">
    <property type="term" value="C:plasma membrane"/>
    <property type="evidence" value="ECO:0007669"/>
    <property type="project" value="TreeGrafter"/>
</dbReference>
<evidence type="ECO:0000256" key="5">
    <source>
        <dbReference type="ARBA" id="ARBA00022741"/>
    </source>
</evidence>
<dbReference type="GO" id="GO:0140359">
    <property type="term" value="F:ABC-type transporter activity"/>
    <property type="evidence" value="ECO:0007669"/>
    <property type="project" value="InterPro"/>
</dbReference>
<evidence type="ECO:0000313" key="12">
    <source>
        <dbReference type="Proteomes" id="UP001152759"/>
    </source>
</evidence>
<evidence type="ECO:0000256" key="1">
    <source>
        <dbReference type="ARBA" id="ARBA00004141"/>
    </source>
</evidence>
<comment type="subcellular location">
    <subcellularLocation>
        <location evidence="1">Membrane</location>
        <topology evidence="1">Multi-pass membrane protein</topology>
    </subcellularLocation>
</comment>
<accession>A0A9P0F1Q5</accession>
<feature type="transmembrane region" description="Helical" evidence="9">
    <location>
        <begin position="498"/>
        <end position="518"/>
    </location>
</feature>
<feature type="transmembrane region" description="Helical" evidence="9">
    <location>
        <begin position="579"/>
        <end position="601"/>
    </location>
</feature>
<dbReference type="Gene3D" id="3.40.50.300">
    <property type="entry name" value="P-loop containing nucleotide triphosphate hydrolases"/>
    <property type="match status" value="1"/>
</dbReference>
<dbReference type="PROSITE" id="PS50893">
    <property type="entry name" value="ABC_TRANSPORTER_2"/>
    <property type="match status" value="1"/>
</dbReference>
<protein>
    <recommendedName>
        <fullName evidence="10">ABC transporter domain-containing protein</fullName>
    </recommendedName>
</protein>
<feature type="transmembrane region" description="Helical" evidence="9">
    <location>
        <begin position="468"/>
        <end position="492"/>
    </location>
</feature>
<dbReference type="FunFam" id="3.40.50.300:FF:001077">
    <property type="entry name" value="Uncharacterized protein, isoform A"/>
    <property type="match status" value="1"/>
</dbReference>
<dbReference type="SMART" id="SM00382">
    <property type="entry name" value="AAA"/>
    <property type="match status" value="1"/>
</dbReference>
<evidence type="ECO:0000256" key="8">
    <source>
        <dbReference type="ARBA" id="ARBA00023136"/>
    </source>
</evidence>
<dbReference type="PANTHER" id="PTHR48041">
    <property type="entry name" value="ABC TRANSPORTER G FAMILY MEMBER 28"/>
    <property type="match status" value="1"/>
</dbReference>
<dbReference type="EMBL" id="OU963865">
    <property type="protein sequence ID" value="CAH0388183.1"/>
    <property type="molecule type" value="Genomic_DNA"/>
</dbReference>
<gene>
    <name evidence="11" type="ORF">BEMITA_LOCUS7114</name>
</gene>
<keyword evidence="6" id="KW-0067">ATP-binding</keyword>
<evidence type="ECO:0000256" key="4">
    <source>
        <dbReference type="ARBA" id="ARBA00022692"/>
    </source>
</evidence>
<dbReference type="Pfam" id="PF00005">
    <property type="entry name" value="ABC_tran"/>
    <property type="match status" value="1"/>
</dbReference>
<feature type="transmembrane region" description="Helical" evidence="9">
    <location>
        <begin position="389"/>
        <end position="410"/>
    </location>
</feature>
<sequence length="608" mass="68009">MTQTRTILMQMPSAIPIDISFKEVTFTVKDGFGKEKKRILKGVSGRFQSGELTAIMGPSGAGKSSLLNVLTGFNTDGMIGSIYTSSRNADKCQRLNRKESCYIMQDDKLCPLFTVYETMKMAADLKLGTSLSEKAKVLVIEDVLETIGLQMCRHTKCGRLSGGQKKRLSIALELIDNPPVMFLDEPTTGLDSISAHQCISMLRGLARGGRTIVCTIHQPSASVYEMFDHVYVIADGLCVYQGSAINTVPYLRNLGLSCPQYHNPADFLLECVTGEYGQFQDELVLAAKDMSWRSLPPAVDINSNTNGTNGLKESMYPIPKKSSKTMVLINPPSEWARFNILFFRSLLQLYRDWTSTHIKIVLHTAVGILLGLLYTNAGIDGSKTISNVGFCIVSLVYLSYTSIMPAILKFPQELHVLKKEQFNNWYQLRTYYLAFLATNVPVQMLFCFIYVSISYYMSSQLMVWSRFLMYLAICELITLLSEGFGLILGTLLSPVNGVFIGSIMTCVAILFAGFLVLFSHMPRVLYYVSFVSYMRYGLEGLVNSVYGFGRGPLECPEMYCHYRLPETAFDEIGMVDGRYWPNVAALTLFLLMVTIASFFSLKKSLRSH</sequence>
<keyword evidence="12" id="KW-1185">Reference proteome</keyword>
<dbReference type="InterPro" id="IPR050352">
    <property type="entry name" value="ABCG_transporters"/>
</dbReference>
<organism evidence="11 12">
    <name type="scientific">Bemisia tabaci</name>
    <name type="common">Sweetpotato whitefly</name>
    <name type="synonym">Aleurodes tabaci</name>
    <dbReference type="NCBI Taxonomy" id="7038"/>
    <lineage>
        <taxon>Eukaryota</taxon>
        <taxon>Metazoa</taxon>
        <taxon>Ecdysozoa</taxon>
        <taxon>Arthropoda</taxon>
        <taxon>Hexapoda</taxon>
        <taxon>Insecta</taxon>
        <taxon>Pterygota</taxon>
        <taxon>Neoptera</taxon>
        <taxon>Paraneoptera</taxon>
        <taxon>Hemiptera</taxon>
        <taxon>Sternorrhyncha</taxon>
        <taxon>Aleyrodoidea</taxon>
        <taxon>Aleyrodidae</taxon>
        <taxon>Aleyrodinae</taxon>
        <taxon>Bemisia</taxon>
    </lineage>
</organism>
<evidence type="ECO:0000256" key="3">
    <source>
        <dbReference type="ARBA" id="ARBA00022448"/>
    </source>
</evidence>
<reference evidence="11" key="1">
    <citation type="submission" date="2021-12" db="EMBL/GenBank/DDBJ databases">
        <authorList>
            <person name="King R."/>
        </authorList>
    </citation>
    <scope>NUCLEOTIDE SEQUENCE</scope>
</reference>
<keyword evidence="3" id="KW-0813">Transport</keyword>
<comment type="similarity">
    <text evidence="2">Belongs to the ABC transporter superfamily. ABCG family. Eye pigment precursor importer (TC 3.A.1.204) subfamily.</text>
</comment>
<evidence type="ECO:0000256" key="6">
    <source>
        <dbReference type="ARBA" id="ARBA00022840"/>
    </source>
</evidence>
<dbReference type="InterPro" id="IPR013525">
    <property type="entry name" value="ABC2_TM"/>
</dbReference>
<dbReference type="InterPro" id="IPR017871">
    <property type="entry name" value="ABC_transporter-like_CS"/>
</dbReference>
<keyword evidence="7 9" id="KW-1133">Transmembrane helix</keyword>
<dbReference type="Proteomes" id="UP001152759">
    <property type="component" value="Chromosome 4"/>
</dbReference>
<dbReference type="InterPro" id="IPR003439">
    <property type="entry name" value="ABC_transporter-like_ATP-bd"/>
</dbReference>
<dbReference type="CDD" id="cd03213">
    <property type="entry name" value="ABCG_EPDR"/>
    <property type="match status" value="1"/>
</dbReference>
<dbReference type="SUPFAM" id="SSF52540">
    <property type="entry name" value="P-loop containing nucleoside triphosphate hydrolases"/>
    <property type="match status" value="1"/>
</dbReference>
<dbReference type="InterPro" id="IPR003593">
    <property type="entry name" value="AAA+_ATPase"/>
</dbReference>
<dbReference type="InterPro" id="IPR027417">
    <property type="entry name" value="P-loop_NTPase"/>
</dbReference>
<evidence type="ECO:0000256" key="9">
    <source>
        <dbReference type="SAM" id="Phobius"/>
    </source>
</evidence>
<dbReference type="AlphaFoldDB" id="A0A9P0F1Q5"/>
<keyword evidence="4 9" id="KW-0812">Transmembrane</keyword>
<dbReference type="PANTHER" id="PTHR48041:SF32">
    <property type="entry name" value="PROTEIN WHITE-LIKE PROTEIN"/>
    <property type="match status" value="1"/>
</dbReference>
<feature type="transmembrane region" description="Helical" evidence="9">
    <location>
        <begin position="525"/>
        <end position="548"/>
    </location>
</feature>